<dbReference type="InterPro" id="IPR027443">
    <property type="entry name" value="IPNS-like_sf"/>
</dbReference>
<dbReference type="Pfam" id="PF14226">
    <property type="entry name" value="DIOX_N"/>
    <property type="match status" value="1"/>
</dbReference>
<dbReference type="AlphaFoldDB" id="A0A8H8UC51"/>
<dbReference type="GO" id="GO:0044283">
    <property type="term" value="P:small molecule biosynthetic process"/>
    <property type="evidence" value="ECO:0007669"/>
    <property type="project" value="UniProtKB-ARBA"/>
</dbReference>
<dbReference type="GO" id="GO:0051213">
    <property type="term" value="F:dioxygenase activity"/>
    <property type="evidence" value="ECO:0007669"/>
    <property type="project" value="UniProtKB-KW"/>
</dbReference>
<keyword evidence="2" id="KW-0479">Metal-binding</keyword>
<keyword evidence="2" id="KW-0408">Iron</keyword>
<comment type="caution">
    <text evidence="4">The sequence shown here is derived from an EMBL/GenBank/DDBJ whole genome shotgun (WGS) entry which is preliminary data.</text>
</comment>
<accession>A0A8H8UC51</accession>
<keyword evidence="5" id="KW-1185">Reference proteome</keyword>
<comment type="similarity">
    <text evidence="1 2">Belongs to the iron/ascorbate-dependent oxidoreductase family.</text>
</comment>
<dbReference type="Pfam" id="PF03171">
    <property type="entry name" value="2OG-FeII_Oxy"/>
    <property type="match status" value="1"/>
</dbReference>
<dbReference type="InterPro" id="IPR026992">
    <property type="entry name" value="DIOX_N"/>
</dbReference>
<evidence type="ECO:0000256" key="1">
    <source>
        <dbReference type="ARBA" id="ARBA00008056"/>
    </source>
</evidence>
<evidence type="ECO:0000256" key="2">
    <source>
        <dbReference type="RuleBase" id="RU003682"/>
    </source>
</evidence>
<evidence type="ECO:0000259" key="3">
    <source>
        <dbReference type="PROSITE" id="PS51471"/>
    </source>
</evidence>
<dbReference type="Proteomes" id="UP000462212">
    <property type="component" value="Unassembled WGS sequence"/>
</dbReference>
<sequence>MPSKTETETADRSGFYIPTIDISPYLRDPSSAASGEVVEMVRDACVGTGFFQITGHGIPTKIQEAVFAGSKAFFEMDVEEKKKLDRSVSVGASNRGYEVIGGQGLQEGMLPDLKEGFYIGHEIPATDPRVLAHAFLVGPNLWPPLPRAVFQDPMTAYFAAMYSLSLRVMELVAATLPYGKDVFKGFVGPEAVASVRLLHYPPGKEEGEGEGQLGAGAHTDFGAVTLLLQDGVGGLQVWDNGHGHGGKGAWVDVQPARDAYVVNVGDMLQMLTEGRYKSGLHRVVNRSGRDRYSVPFFFDGNVDFVLRPLGEEGEEGEGKGGEEMGDGRRAYEGAVW</sequence>
<dbReference type="InterPro" id="IPR044861">
    <property type="entry name" value="IPNS-like_FE2OG_OXY"/>
</dbReference>
<organism evidence="4 5">
    <name type="scientific">Lachnellula subtilissima</name>
    <dbReference type="NCBI Taxonomy" id="602034"/>
    <lineage>
        <taxon>Eukaryota</taxon>
        <taxon>Fungi</taxon>
        <taxon>Dikarya</taxon>
        <taxon>Ascomycota</taxon>
        <taxon>Pezizomycotina</taxon>
        <taxon>Leotiomycetes</taxon>
        <taxon>Helotiales</taxon>
        <taxon>Lachnaceae</taxon>
        <taxon>Lachnellula</taxon>
    </lineage>
</organism>
<name>A0A8H8UC51_9HELO</name>
<proteinExistence type="inferred from homology"/>
<feature type="non-terminal residue" evidence="4">
    <location>
        <position position="1"/>
    </location>
</feature>
<dbReference type="InterPro" id="IPR050231">
    <property type="entry name" value="Iron_ascorbate_oxido_reductase"/>
</dbReference>
<gene>
    <name evidence="4" type="primary">citB</name>
    <name evidence="4" type="ORF">LSUB1_G005163</name>
</gene>
<dbReference type="Gene3D" id="2.60.120.330">
    <property type="entry name" value="B-lactam Antibiotic, Isopenicillin N Synthase, Chain"/>
    <property type="match status" value="1"/>
</dbReference>
<feature type="domain" description="Fe2OG dioxygenase" evidence="3">
    <location>
        <begin position="191"/>
        <end position="300"/>
    </location>
</feature>
<dbReference type="SUPFAM" id="SSF51197">
    <property type="entry name" value="Clavaminate synthase-like"/>
    <property type="match status" value="1"/>
</dbReference>
<dbReference type="GO" id="GO:0046872">
    <property type="term" value="F:metal ion binding"/>
    <property type="evidence" value="ECO:0007669"/>
    <property type="project" value="UniProtKB-KW"/>
</dbReference>
<evidence type="ECO:0000313" key="4">
    <source>
        <dbReference type="EMBL" id="TVY38836.1"/>
    </source>
</evidence>
<keyword evidence="4" id="KW-0223">Dioxygenase</keyword>
<dbReference type="EMBL" id="QGMJ01000259">
    <property type="protein sequence ID" value="TVY38836.1"/>
    <property type="molecule type" value="Genomic_DNA"/>
</dbReference>
<dbReference type="InterPro" id="IPR005123">
    <property type="entry name" value="Oxoglu/Fe-dep_dioxygenase_dom"/>
</dbReference>
<dbReference type="PANTHER" id="PTHR47990">
    <property type="entry name" value="2-OXOGLUTARATE (2OG) AND FE(II)-DEPENDENT OXYGENASE SUPERFAMILY PROTEIN-RELATED"/>
    <property type="match status" value="1"/>
</dbReference>
<protein>
    <submittedName>
        <fullName evidence="4">2-oxoglutarate-dependent dioxygenase</fullName>
    </submittedName>
</protein>
<dbReference type="PRINTS" id="PR00682">
    <property type="entry name" value="IPNSYNTHASE"/>
</dbReference>
<reference evidence="4 5" key="1">
    <citation type="submission" date="2018-05" db="EMBL/GenBank/DDBJ databases">
        <title>Genome sequencing and assembly of the regulated plant pathogen Lachnellula willkommii and related sister species for the development of diagnostic species identification markers.</title>
        <authorList>
            <person name="Giroux E."/>
            <person name="Bilodeau G."/>
        </authorList>
    </citation>
    <scope>NUCLEOTIDE SEQUENCE [LARGE SCALE GENOMIC DNA]</scope>
    <source>
        <strain evidence="4 5">CBS 197.66</strain>
    </source>
</reference>
<dbReference type="PROSITE" id="PS51471">
    <property type="entry name" value="FE2OG_OXY"/>
    <property type="match status" value="1"/>
</dbReference>
<evidence type="ECO:0000313" key="5">
    <source>
        <dbReference type="Proteomes" id="UP000462212"/>
    </source>
</evidence>
<keyword evidence="2" id="KW-0560">Oxidoreductase</keyword>
<dbReference type="OrthoDB" id="288590at2759"/>